<dbReference type="InterPro" id="IPR029787">
    <property type="entry name" value="Nucleotide_cyclase"/>
</dbReference>
<keyword evidence="2" id="KW-1185">Reference proteome</keyword>
<feature type="non-terminal residue" evidence="1">
    <location>
        <position position="1"/>
    </location>
</feature>
<reference evidence="2" key="1">
    <citation type="journal article" date="2019" name="Int. J. Syst. Evol. Microbiol.">
        <title>The Global Catalogue of Microorganisms (GCM) 10K type strain sequencing project: providing services to taxonomists for standard genome sequencing and annotation.</title>
        <authorList>
            <consortium name="The Broad Institute Genomics Platform"/>
            <consortium name="The Broad Institute Genome Sequencing Center for Infectious Disease"/>
            <person name="Wu L."/>
            <person name="Ma J."/>
        </authorList>
    </citation>
    <scope>NUCLEOTIDE SEQUENCE [LARGE SCALE GENOMIC DNA]</scope>
    <source>
        <strain evidence="2">CCUG 61696</strain>
    </source>
</reference>
<dbReference type="InterPro" id="IPR043128">
    <property type="entry name" value="Rev_trsase/Diguanyl_cyclase"/>
</dbReference>
<dbReference type="EMBL" id="JBHTMX010000136">
    <property type="protein sequence ID" value="MFD1332896.1"/>
    <property type="molecule type" value="Genomic_DNA"/>
</dbReference>
<gene>
    <name evidence="1" type="ORF">ACFQ4O_12900</name>
</gene>
<proteinExistence type="predicted"/>
<dbReference type="Proteomes" id="UP001597171">
    <property type="component" value="Unassembled WGS sequence"/>
</dbReference>
<dbReference type="SUPFAM" id="SSF55073">
    <property type="entry name" value="Nucleotide cyclase"/>
    <property type="match status" value="1"/>
</dbReference>
<dbReference type="Gene3D" id="3.30.70.270">
    <property type="match status" value="1"/>
</dbReference>
<sequence length="69" mass="7137">ADVAERVRLTVSATVVALPAGKATRLTVSVGGAPDDPARPFAETFRSADACLYEAKRAGRDRAILPVAA</sequence>
<name>A0ABW3Z9P6_9HYPH</name>
<evidence type="ECO:0008006" key="3">
    <source>
        <dbReference type="Google" id="ProtNLM"/>
    </source>
</evidence>
<comment type="caution">
    <text evidence="1">The sequence shown here is derived from an EMBL/GenBank/DDBJ whole genome shotgun (WGS) entry which is preliminary data.</text>
</comment>
<evidence type="ECO:0000313" key="2">
    <source>
        <dbReference type="Proteomes" id="UP001597171"/>
    </source>
</evidence>
<protein>
    <recommendedName>
        <fullName evidence="3">Diguanylate cyclase</fullName>
    </recommendedName>
</protein>
<accession>A0ABW3Z9P6</accession>
<evidence type="ECO:0000313" key="1">
    <source>
        <dbReference type="EMBL" id="MFD1332896.1"/>
    </source>
</evidence>
<organism evidence="1 2">
    <name type="scientific">Methylopila musalis</name>
    <dbReference type="NCBI Taxonomy" id="1134781"/>
    <lineage>
        <taxon>Bacteria</taxon>
        <taxon>Pseudomonadati</taxon>
        <taxon>Pseudomonadota</taxon>
        <taxon>Alphaproteobacteria</taxon>
        <taxon>Hyphomicrobiales</taxon>
        <taxon>Methylopilaceae</taxon>
        <taxon>Methylopila</taxon>
    </lineage>
</organism>